<keyword evidence="5 17" id="KW-0812">Transmembrane</keyword>
<evidence type="ECO:0000256" key="8">
    <source>
        <dbReference type="ARBA" id="ARBA00022833"/>
    </source>
</evidence>
<evidence type="ECO:0000256" key="1">
    <source>
        <dbReference type="ARBA" id="ARBA00004606"/>
    </source>
</evidence>
<evidence type="ECO:0000256" key="3">
    <source>
        <dbReference type="ARBA" id="ARBA00022438"/>
    </source>
</evidence>
<dbReference type="Gene3D" id="2.60.40.1730">
    <property type="entry name" value="tricorn interacting facor f3 domain"/>
    <property type="match status" value="1"/>
</dbReference>
<dbReference type="PRINTS" id="PR00756">
    <property type="entry name" value="ALADIPTASE"/>
</dbReference>
<feature type="binding site" evidence="15">
    <location>
        <position position="359"/>
    </location>
    <ligand>
        <name>Zn(2+)</name>
        <dbReference type="ChEBI" id="CHEBI:29105"/>
        <note>catalytic</note>
    </ligand>
</feature>
<evidence type="ECO:0000259" key="20">
    <source>
        <dbReference type="Pfam" id="PF17900"/>
    </source>
</evidence>
<dbReference type="GO" id="GO:0016020">
    <property type="term" value="C:membrane"/>
    <property type="evidence" value="ECO:0007669"/>
    <property type="project" value="UniProtKB-SubCell"/>
</dbReference>
<dbReference type="Gene3D" id="2.60.40.1910">
    <property type="match status" value="1"/>
</dbReference>
<evidence type="ECO:0000256" key="13">
    <source>
        <dbReference type="ARBA" id="ARBA00023180"/>
    </source>
</evidence>
<keyword evidence="4 17" id="KW-0645">Protease</keyword>
<sequence>KMETTTAGRSKSDLFYIISVATIGLLIIIVSYIGATHIQSSYKTTYACINNDANKYRLPDRPIIPNHYELVLKPDLSALNYSGSVKIDILVLKKTKCVFLNMEDITIQSLKITQESKQFKITSTLYDPIYTTLEINLNEFLAQGQSYVIEIDFTANIRNDLRGFYTSTYARNNVTQRIATTQFESEDARTAFPCFDEPNLKATFEISFHIKEEDLSTMPKFVALSNMPEKEIVVLEDGIKLHRFQRTKPMSTYLVAWVLGEFESIEDVYDGIHYRVFTLPGQVESARFALATSMQITDQFNTFYGIKYAFPKMDLIAIPDFRAGAMENWGLITFRATTLLVDETTTSSQKEDVAEVIAHEIAHQWTGNLVTADWWTHLWLNEGFATFFETHSLDAVHPEYKRWQKKLTNTVQVALRSDALSTTHPIVNSANSPAQIDAIFDAITYSKGGSILYMFMNYLGENDFRSWMRNYLTAHQFNNTITDDLFRSLADYKKDDSLIRKFKSWTHQSGYPIITINLDQDGKSYILSQKRFYSRPQSSSNRESEIWWVPLRAKLSDGSLKTFELDSTLARIQLPSFDYVKLNADQTGFYRVNYSAELWNLLLKSFGALSLEDRIGIIDDLFALTGAGEIKINLVLSALETICEHQNDLVIWETIISNLNQISNLISRESGADSFSRFVLNVIAPMRQRVGWDPIPDESNDITQLRPLIIATTMSNDHKVDIDLALYKYYTNQTIPVELRSSVYNAVVRNNGMVGYESMLERFKNAQSDFEKSRCMYALASATKPSLLKRTLELALGPDVRSQDAGSLIRQVARSPYGMDIAWDFVNQNYQLILNKIGERQFHGQIVGGVTTRFSTQIKYDAVKDLFSSRAKGQALDQALDTILANQFWLQKNYYDLSVYLDKYSKQVIN</sequence>
<dbReference type="SUPFAM" id="SSF55486">
    <property type="entry name" value="Metalloproteases ('zincins'), catalytic domain"/>
    <property type="match status" value="1"/>
</dbReference>
<dbReference type="GO" id="GO:0005737">
    <property type="term" value="C:cytoplasm"/>
    <property type="evidence" value="ECO:0007669"/>
    <property type="project" value="TreeGrafter"/>
</dbReference>
<evidence type="ECO:0000259" key="19">
    <source>
        <dbReference type="Pfam" id="PF11838"/>
    </source>
</evidence>
<dbReference type="GO" id="GO:0070006">
    <property type="term" value="F:metalloaminopeptidase activity"/>
    <property type="evidence" value="ECO:0007669"/>
    <property type="project" value="TreeGrafter"/>
</dbReference>
<dbReference type="InterPro" id="IPR001930">
    <property type="entry name" value="Peptidase_M1"/>
</dbReference>
<dbReference type="InterPro" id="IPR034016">
    <property type="entry name" value="M1_APN-typ"/>
</dbReference>
<dbReference type="Gene3D" id="1.10.390.10">
    <property type="entry name" value="Neutral Protease Domain 2"/>
    <property type="match status" value="1"/>
</dbReference>
<dbReference type="InterPro" id="IPR027268">
    <property type="entry name" value="Peptidase_M4/M1_CTD_sf"/>
</dbReference>
<dbReference type="EC" id="3.4.11.-" evidence="17"/>
<evidence type="ECO:0000256" key="7">
    <source>
        <dbReference type="ARBA" id="ARBA00022801"/>
    </source>
</evidence>
<keyword evidence="6 15" id="KW-0479">Metal-binding</keyword>
<dbReference type="EMBL" id="JAOPGA020001725">
    <property type="protein sequence ID" value="KAL0490859.1"/>
    <property type="molecule type" value="Genomic_DNA"/>
</dbReference>
<dbReference type="InterPro" id="IPR024571">
    <property type="entry name" value="ERAP1-like_C_dom"/>
</dbReference>
<evidence type="ECO:0000313" key="21">
    <source>
        <dbReference type="EMBL" id="KAL0490859.1"/>
    </source>
</evidence>
<evidence type="ECO:0000256" key="11">
    <source>
        <dbReference type="ARBA" id="ARBA00023049"/>
    </source>
</evidence>
<dbReference type="FunFam" id="1.10.390.10:FF:000006">
    <property type="entry name" value="Puromycin-sensitive aminopeptidase"/>
    <property type="match status" value="1"/>
</dbReference>
<dbReference type="InterPro" id="IPR045357">
    <property type="entry name" value="Aminopeptidase_N-like_N"/>
</dbReference>
<reference evidence="21 22" key="1">
    <citation type="submission" date="2024-03" db="EMBL/GenBank/DDBJ databases">
        <title>The Acrasis kona genome and developmental transcriptomes reveal deep origins of eukaryotic multicellular pathways.</title>
        <authorList>
            <person name="Sheikh S."/>
            <person name="Fu C.-J."/>
            <person name="Brown M.W."/>
            <person name="Baldauf S.L."/>
        </authorList>
    </citation>
    <scope>NUCLEOTIDE SEQUENCE [LARGE SCALE GENOMIC DNA]</scope>
    <source>
        <strain evidence="21 22">ATCC MYA-3509</strain>
    </source>
</reference>
<keyword evidence="8 15" id="KW-0862">Zinc</keyword>
<evidence type="ECO:0000256" key="14">
    <source>
        <dbReference type="PIRSR" id="PIRSR634016-1"/>
    </source>
</evidence>
<dbReference type="Pfam" id="PF17900">
    <property type="entry name" value="Peptidase_M1_N"/>
    <property type="match status" value="1"/>
</dbReference>
<evidence type="ECO:0000256" key="12">
    <source>
        <dbReference type="ARBA" id="ARBA00023136"/>
    </source>
</evidence>
<dbReference type="SUPFAM" id="SSF63737">
    <property type="entry name" value="Leukotriene A4 hydrolase N-terminal domain"/>
    <property type="match status" value="1"/>
</dbReference>
<dbReference type="CDD" id="cd09601">
    <property type="entry name" value="M1_APN-Q_like"/>
    <property type="match status" value="1"/>
</dbReference>
<dbReference type="PANTHER" id="PTHR11533:SF299">
    <property type="entry name" value="AMINOPEPTIDASE"/>
    <property type="match status" value="1"/>
</dbReference>
<dbReference type="Pfam" id="PF01433">
    <property type="entry name" value="Peptidase_M1"/>
    <property type="match status" value="1"/>
</dbReference>
<keyword evidence="9" id="KW-0735">Signal-anchor</keyword>
<evidence type="ECO:0000256" key="17">
    <source>
        <dbReference type="RuleBase" id="RU364040"/>
    </source>
</evidence>
<evidence type="ECO:0000256" key="15">
    <source>
        <dbReference type="PIRSR" id="PIRSR634016-3"/>
    </source>
</evidence>
<dbReference type="Pfam" id="PF11838">
    <property type="entry name" value="ERAP1_C"/>
    <property type="match status" value="1"/>
</dbReference>
<comment type="similarity">
    <text evidence="2 17">Belongs to the peptidase M1 family.</text>
</comment>
<comment type="subcellular location">
    <subcellularLocation>
        <location evidence="1">Membrane</location>
        <topology evidence="1">Single-pass type II membrane protein</topology>
    </subcellularLocation>
</comment>
<evidence type="ECO:0000259" key="18">
    <source>
        <dbReference type="Pfam" id="PF01433"/>
    </source>
</evidence>
<feature type="domain" description="Peptidase M1 membrane alanine aminopeptidase" evidence="18">
    <location>
        <begin position="288"/>
        <end position="494"/>
    </location>
</feature>
<evidence type="ECO:0000256" key="6">
    <source>
        <dbReference type="ARBA" id="ARBA00022723"/>
    </source>
</evidence>
<protein>
    <recommendedName>
        <fullName evidence="17">Aminopeptidase</fullName>
        <ecNumber evidence="17">3.4.11.-</ecNumber>
    </recommendedName>
</protein>
<dbReference type="InterPro" id="IPR042097">
    <property type="entry name" value="Aminopeptidase_N-like_N_sf"/>
</dbReference>
<comment type="cofactor">
    <cofactor evidence="15 17">
        <name>Zn(2+)</name>
        <dbReference type="ChEBI" id="CHEBI:29105"/>
    </cofactor>
    <text evidence="15 17">Binds 1 zinc ion per subunit.</text>
</comment>
<feature type="transmembrane region" description="Helical" evidence="17">
    <location>
        <begin position="14"/>
        <end position="35"/>
    </location>
</feature>
<feature type="site" description="Transition state stabilizer" evidence="16">
    <location>
        <position position="445"/>
    </location>
</feature>
<dbReference type="Gene3D" id="1.25.50.20">
    <property type="match status" value="1"/>
</dbReference>
<dbReference type="FunFam" id="2.60.40.1730:FF:000012">
    <property type="entry name" value="Aminopeptidase N"/>
    <property type="match status" value="1"/>
</dbReference>
<evidence type="ECO:0000313" key="22">
    <source>
        <dbReference type="Proteomes" id="UP001431209"/>
    </source>
</evidence>
<feature type="binding site" evidence="15">
    <location>
        <position position="363"/>
    </location>
    <ligand>
        <name>Zn(2+)</name>
        <dbReference type="ChEBI" id="CHEBI:29105"/>
        <note>catalytic</note>
    </ligand>
</feature>
<name>A0AAW2ZQ46_9EUKA</name>
<evidence type="ECO:0000256" key="4">
    <source>
        <dbReference type="ARBA" id="ARBA00022670"/>
    </source>
</evidence>
<evidence type="ECO:0000256" key="16">
    <source>
        <dbReference type="PIRSR" id="PIRSR634016-4"/>
    </source>
</evidence>
<dbReference type="GO" id="GO:0043171">
    <property type="term" value="P:peptide catabolic process"/>
    <property type="evidence" value="ECO:0007669"/>
    <property type="project" value="TreeGrafter"/>
</dbReference>
<evidence type="ECO:0000256" key="9">
    <source>
        <dbReference type="ARBA" id="ARBA00022968"/>
    </source>
</evidence>
<keyword evidence="3 17" id="KW-0031">Aminopeptidase</keyword>
<feature type="non-terminal residue" evidence="21">
    <location>
        <position position="1"/>
    </location>
</feature>
<dbReference type="AlphaFoldDB" id="A0AAW2ZQ46"/>
<dbReference type="GO" id="GO:0042277">
    <property type="term" value="F:peptide binding"/>
    <property type="evidence" value="ECO:0007669"/>
    <property type="project" value="TreeGrafter"/>
</dbReference>
<dbReference type="GO" id="GO:0006508">
    <property type="term" value="P:proteolysis"/>
    <property type="evidence" value="ECO:0007669"/>
    <property type="project" value="UniProtKB-KW"/>
</dbReference>
<feature type="domain" description="ERAP1-like C-terminal" evidence="19">
    <location>
        <begin position="579"/>
        <end position="883"/>
    </location>
</feature>
<gene>
    <name evidence="21" type="ORF">AKO1_002461</name>
</gene>
<comment type="caution">
    <text evidence="21">The sequence shown here is derived from an EMBL/GenBank/DDBJ whole genome shotgun (WGS) entry which is preliminary data.</text>
</comment>
<evidence type="ECO:0000256" key="10">
    <source>
        <dbReference type="ARBA" id="ARBA00022989"/>
    </source>
</evidence>
<dbReference type="Proteomes" id="UP001431209">
    <property type="component" value="Unassembled WGS sequence"/>
</dbReference>
<accession>A0AAW2ZQ46</accession>
<dbReference type="PANTHER" id="PTHR11533">
    <property type="entry name" value="PROTEASE M1 ZINC METALLOPROTEASE"/>
    <property type="match status" value="1"/>
</dbReference>
<dbReference type="InterPro" id="IPR014782">
    <property type="entry name" value="Peptidase_M1_dom"/>
</dbReference>
<dbReference type="InterPro" id="IPR050344">
    <property type="entry name" value="Peptidase_M1_aminopeptidases"/>
</dbReference>
<feature type="domain" description="Aminopeptidase N-like N-terminal" evidence="20">
    <location>
        <begin position="65"/>
        <end position="254"/>
    </location>
</feature>
<dbReference type="GO" id="GO:0005615">
    <property type="term" value="C:extracellular space"/>
    <property type="evidence" value="ECO:0007669"/>
    <property type="project" value="TreeGrafter"/>
</dbReference>
<keyword evidence="11 17" id="KW-0482">Metalloprotease</keyword>
<organism evidence="21 22">
    <name type="scientific">Acrasis kona</name>
    <dbReference type="NCBI Taxonomy" id="1008807"/>
    <lineage>
        <taxon>Eukaryota</taxon>
        <taxon>Discoba</taxon>
        <taxon>Heterolobosea</taxon>
        <taxon>Tetramitia</taxon>
        <taxon>Eutetramitia</taxon>
        <taxon>Acrasidae</taxon>
        <taxon>Acrasis</taxon>
    </lineage>
</organism>
<feature type="active site" description="Proton acceptor" evidence="14">
    <location>
        <position position="360"/>
    </location>
</feature>
<keyword evidence="7 17" id="KW-0378">Hydrolase</keyword>
<proteinExistence type="inferred from homology"/>
<keyword evidence="12 17" id="KW-0472">Membrane</keyword>
<keyword evidence="10 17" id="KW-1133">Transmembrane helix</keyword>
<evidence type="ECO:0000256" key="2">
    <source>
        <dbReference type="ARBA" id="ARBA00010136"/>
    </source>
</evidence>
<keyword evidence="22" id="KW-1185">Reference proteome</keyword>
<evidence type="ECO:0000256" key="5">
    <source>
        <dbReference type="ARBA" id="ARBA00022692"/>
    </source>
</evidence>
<keyword evidence="13" id="KW-0325">Glycoprotein</keyword>
<dbReference type="GO" id="GO:0008270">
    <property type="term" value="F:zinc ion binding"/>
    <property type="evidence" value="ECO:0007669"/>
    <property type="project" value="UniProtKB-UniRule"/>
</dbReference>
<feature type="binding site" evidence="15">
    <location>
        <position position="382"/>
    </location>
    <ligand>
        <name>Zn(2+)</name>
        <dbReference type="ChEBI" id="CHEBI:29105"/>
        <note>catalytic</note>
    </ligand>
</feature>